<evidence type="ECO:0000313" key="5">
    <source>
        <dbReference type="Proteomes" id="UP000297025"/>
    </source>
</evidence>
<evidence type="ECO:0000259" key="3">
    <source>
        <dbReference type="PROSITE" id="PS51186"/>
    </source>
</evidence>
<dbReference type="Pfam" id="PF00583">
    <property type="entry name" value="Acetyltransf_1"/>
    <property type="match status" value="1"/>
</dbReference>
<dbReference type="SUPFAM" id="SSF55729">
    <property type="entry name" value="Acyl-CoA N-acyltransferases (Nat)"/>
    <property type="match status" value="1"/>
</dbReference>
<sequence length="158" mass="17064">MSAPRPVRVRVATVADAATVAGLLHDFNVEFEAPTPSAADFTRRLSTQLGHDGVRAWLAEADGDGEPVGFALATLRPSPYSDGGTVLLEELYARPARRGTGVGTALMEALATWVVERGAGEVQINVDEVDTDARRFYERLGFTNVEDGSRMLLYVREA</sequence>
<accession>A0A4P7UGY6</accession>
<dbReference type="GO" id="GO:0016747">
    <property type="term" value="F:acyltransferase activity, transferring groups other than amino-acyl groups"/>
    <property type="evidence" value="ECO:0007669"/>
    <property type="project" value="InterPro"/>
</dbReference>
<feature type="domain" description="N-acetyltransferase" evidence="3">
    <location>
        <begin position="7"/>
        <end position="158"/>
    </location>
</feature>
<reference evidence="4 5" key="1">
    <citation type="journal article" date="2008" name="Int. J. Syst. Evol. Microbiol.">
        <title>Nocardioides daphniae sp. nov., isolated from Daphnia cucullata (Crustacea: Cladocera).</title>
        <authorList>
            <person name="Toth E.M."/>
            <person name="Keki Z."/>
            <person name="Homonnay Z.G."/>
            <person name="Borsodi A.K."/>
            <person name="Marialigeti K."/>
            <person name="Schumann P."/>
        </authorList>
    </citation>
    <scope>NUCLEOTIDE SEQUENCE [LARGE SCALE GENOMIC DNA]</scope>
    <source>
        <strain evidence="4 5">JCM 16608</strain>
    </source>
</reference>
<proteinExistence type="predicted"/>
<organism evidence="4 5">
    <name type="scientific">Nocardioides daphniae</name>
    <dbReference type="NCBI Taxonomy" id="402297"/>
    <lineage>
        <taxon>Bacteria</taxon>
        <taxon>Bacillati</taxon>
        <taxon>Actinomycetota</taxon>
        <taxon>Actinomycetes</taxon>
        <taxon>Propionibacteriales</taxon>
        <taxon>Nocardioidaceae</taxon>
        <taxon>Nocardioides</taxon>
    </lineage>
</organism>
<dbReference type="OrthoDB" id="9805924at2"/>
<dbReference type="AlphaFoldDB" id="A0A4P7UGY6"/>
<keyword evidence="2" id="KW-0012">Acyltransferase</keyword>
<dbReference type="PANTHER" id="PTHR43877">
    <property type="entry name" value="AMINOALKYLPHOSPHONATE N-ACETYLTRANSFERASE-RELATED-RELATED"/>
    <property type="match status" value="1"/>
</dbReference>
<name>A0A4P7UGY6_9ACTN</name>
<evidence type="ECO:0000313" key="4">
    <source>
        <dbReference type="EMBL" id="QCC78478.1"/>
    </source>
</evidence>
<dbReference type="InterPro" id="IPR016181">
    <property type="entry name" value="Acyl_CoA_acyltransferase"/>
</dbReference>
<dbReference type="InterPro" id="IPR050832">
    <property type="entry name" value="Bact_Acetyltransf"/>
</dbReference>
<dbReference type="EMBL" id="CP038462">
    <property type="protein sequence ID" value="QCC78478.1"/>
    <property type="molecule type" value="Genomic_DNA"/>
</dbReference>
<gene>
    <name evidence="4" type="ORF">E2C04_17030</name>
</gene>
<dbReference type="Gene3D" id="3.40.630.30">
    <property type="match status" value="1"/>
</dbReference>
<dbReference type="KEGG" id="ndp:E2C04_17030"/>
<dbReference type="PROSITE" id="PS51186">
    <property type="entry name" value="GNAT"/>
    <property type="match status" value="1"/>
</dbReference>
<evidence type="ECO:0000256" key="2">
    <source>
        <dbReference type="ARBA" id="ARBA00023315"/>
    </source>
</evidence>
<keyword evidence="1 4" id="KW-0808">Transferase</keyword>
<evidence type="ECO:0000256" key="1">
    <source>
        <dbReference type="ARBA" id="ARBA00022679"/>
    </source>
</evidence>
<protein>
    <submittedName>
        <fullName evidence="4">GNAT family N-acetyltransferase</fullName>
    </submittedName>
</protein>
<dbReference type="CDD" id="cd04301">
    <property type="entry name" value="NAT_SF"/>
    <property type="match status" value="1"/>
</dbReference>
<dbReference type="InterPro" id="IPR000182">
    <property type="entry name" value="GNAT_dom"/>
</dbReference>
<dbReference type="Proteomes" id="UP000297025">
    <property type="component" value="Chromosome"/>
</dbReference>